<organism evidence="1 2">
    <name type="scientific">Listeria booriae</name>
    <dbReference type="NCBI Taxonomy" id="1552123"/>
    <lineage>
        <taxon>Bacteria</taxon>
        <taxon>Bacillati</taxon>
        <taxon>Bacillota</taxon>
        <taxon>Bacilli</taxon>
        <taxon>Bacillales</taxon>
        <taxon>Listeriaceae</taxon>
        <taxon>Listeria</taxon>
    </lineage>
</organism>
<gene>
    <name evidence="1" type="ORF">EP57_06880</name>
</gene>
<reference evidence="1 2" key="1">
    <citation type="submission" date="2014-05" db="EMBL/GenBank/DDBJ databases">
        <title>Novel Listeriaceae from food processing environments.</title>
        <authorList>
            <person name="den Bakker H.C."/>
        </authorList>
    </citation>
    <scope>NUCLEOTIDE SEQUENCE [LARGE SCALE GENOMIC DNA]</scope>
    <source>
        <strain evidence="1 2">FSL A5-0281</strain>
    </source>
</reference>
<dbReference type="GeneID" id="58717101"/>
<dbReference type="EMBL" id="JNFA01000019">
    <property type="protein sequence ID" value="KGL41559.1"/>
    <property type="molecule type" value="Genomic_DNA"/>
</dbReference>
<dbReference type="eggNOG" id="COG4699">
    <property type="taxonomic scope" value="Bacteria"/>
</dbReference>
<dbReference type="InterPro" id="IPR010434">
    <property type="entry name" value="DUF1033"/>
</dbReference>
<dbReference type="Pfam" id="PF06279">
    <property type="entry name" value="DUF1033"/>
    <property type="match status" value="1"/>
</dbReference>
<dbReference type="STRING" id="1552123.EP57_06880"/>
<protein>
    <recommendedName>
        <fullName evidence="3">DNA-binding protein</fullName>
    </recommendedName>
</protein>
<accession>A0A099W768</accession>
<sequence length="119" mass="14236">MNEFQVIKTKGEYEPWWFFEDWQSDIEASFTYTEKTEAMTKYLEMARELVGTYPHHAAKKTVLLATWSEDETQYCEECDDDIQTFHGLILFQNGKVYEPTTEEKVLYFSFLEREIEEST</sequence>
<evidence type="ECO:0000313" key="1">
    <source>
        <dbReference type="EMBL" id="KGL41559.1"/>
    </source>
</evidence>
<comment type="caution">
    <text evidence="1">The sequence shown here is derived from an EMBL/GenBank/DDBJ whole genome shotgun (WGS) entry which is preliminary data.</text>
</comment>
<keyword evidence="2" id="KW-1185">Reference proteome</keyword>
<evidence type="ECO:0008006" key="3">
    <source>
        <dbReference type="Google" id="ProtNLM"/>
    </source>
</evidence>
<name>A0A099W768_9LIST</name>
<dbReference type="Proteomes" id="UP000029844">
    <property type="component" value="Unassembled WGS sequence"/>
</dbReference>
<dbReference type="RefSeq" id="WP_036085379.1">
    <property type="nucleotide sequence ID" value="NZ_CBCSHQ010000005.1"/>
</dbReference>
<dbReference type="AlphaFoldDB" id="A0A099W768"/>
<dbReference type="OrthoDB" id="2389779at2"/>
<proteinExistence type="predicted"/>
<evidence type="ECO:0000313" key="2">
    <source>
        <dbReference type="Proteomes" id="UP000029844"/>
    </source>
</evidence>